<gene>
    <name evidence="8" type="ORF">C0Q70_18614</name>
</gene>
<feature type="region of interest" description="Disordered" evidence="6">
    <location>
        <begin position="172"/>
        <end position="194"/>
    </location>
</feature>
<keyword evidence="4" id="KW-0832">Ubl conjugation</keyword>
<evidence type="ECO:0000256" key="1">
    <source>
        <dbReference type="ARBA" id="ARBA00022499"/>
    </source>
</evidence>
<keyword evidence="9" id="KW-1185">Reference proteome</keyword>
<evidence type="ECO:0000256" key="3">
    <source>
        <dbReference type="ARBA" id="ARBA00022588"/>
    </source>
</evidence>
<feature type="compositionally biased region" description="Basic and acidic residues" evidence="6">
    <location>
        <begin position="222"/>
        <end position="233"/>
    </location>
</feature>
<accession>A0A2T7NH26</accession>
<keyword evidence="2" id="KW-0597">Phosphoprotein</keyword>
<keyword evidence="5" id="KW-0391">Immunity</keyword>
<evidence type="ECO:0000256" key="2">
    <source>
        <dbReference type="ARBA" id="ARBA00022553"/>
    </source>
</evidence>
<dbReference type="EMBL" id="PZQS01000012">
    <property type="protein sequence ID" value="PVD20458.1"/>
    <property type="molecule type" value="Genomic_DNA"/>
</dbReference>
<evidence type="ECO:0000259" key="7">
    <source>
        <dbReference type="Pfam" id="PF16739"/>
    </source>
</evidence>
<dbReference type="Pfam" id="PF16739">
    <property type="entry name" value="CARD_2"/>
    <property type="match status" value="1"/>
</dbReference>
<evidence type="ECO:0000313" key="8">
    <source>
        <dbReference type="EMBL" id="PVD20458.1"/>
    </source>
</evidence>
<evidence type="ECO:0000313" key="9">
    <source>
        <dbReference type="Proteomes" id="UP000245119"/>
    </source>
</evidence>
<dbReference type="Gene3D" id="1.10.533.10">
    <property type="entry name" value="Death Domain, Fas"/>
    <property type="match status" value="1"/>
</dbReference>
<evidence type="ECO:0000256" key="5">
    <source>
        <dbReference type="ARBA" id="ARBA00022859"/>
    </source>
</evidence>
<evidence type="ECO:0000256" key="6">
    <source>
        <dbReference type="SAM" id="MobiDB-lite"/>
    </source>
</evidence>
<keyword evidence="1" id="KW-1017">Isopeptide bond</keyword>
<reference evidence="8 9" key="1">
    <citation type="submission" date="2018-04" db="EMBL/GenBank/DDBJ databases">
        <title>The genome of golden apple snail Pomacea canaliculata provides insight into stress tolerance and invasive adaptation.</title>
        <authorList>
            <person name="Liu C."/>
            <person name="Liu B."/>
            <person name="Ren Y."/>
            <person name="Zhang Y."/>
            <person name="Wang H."/>
            <person name="Li S."/>
            <person name="Jiang F."/>
            <person name="Yin L."/>
            <person name="Zhang G."/>
            <person name="Qian W."/>
            <person name="Fan W."/>
        </authorList>
    </citation>
    <scope>NUCLEOTIDE SEQUENCE [LARGE SCALE GENOMIC DNA]</scope>
    <source>
        <strain evidence="8">SZHN2017</strain>
        <tissue evidence="8">Muscle</tissue>
    </source>
</reference>
<organism evidence="8 9">
    <name type="scientific">Pomacea canaliculata</name>
    <name type="common">Golden apple snail</name>
    <dbReference type="NCBI Taxonomy" id="400727"/>
    <lineage>
        <taxon>Eukaryota</taxon>
        <taxon>Metazoa</taxon>
        <taxon>Spiralia</taxon>
        <taxon>Lophotrochozoa</taxon>
        <taxon>Mollusca</taxon>
        <taxon>Gastropoda</taxon>
        <taxon>Caenogastropoda</taxon>
        <taxon>Architaenioglossa</taxon>
        <taxon>Ampullarioidea</taxon>
        <taxon>Ampullariidae</taxon>
        <taxon>Pomacea</taxon>
    </lineage>
</organism>
<proteinExistence type="predicted"/>
<evidence type="ECO:0000256" key="4">
    <source>
        <dbReference type="ARBA" id="ARBA00022843"/>
    </source>
</evidence>
<feature type="domain" description="Caspase recruitment" evidence="7">
    <location>
        <begin position="72"/>
        <end position="157"/>
    </location>
</feature>
<dbReference type="AlphaFoldDB" id="A0A2T7NH26"/>
<protein>
    <recommendedName>
        <fullName evidence="7">Caspase recruitment domain-containing protein</fullName>
    </recommendedName>
</protein>
<name>A0A2T7NH26_POMCA</name>
<feature type="region of interest" description="Disordered" evidence="6">
    <location>
        <begin position="214"/>
        <end position="234"/>
    </location>
</feature>
<keyword evidence="3" id="KW-0399">Innate immunity</keyword>
<sequence length="343" mass="38895">MWQKVKECAHRIHKLEDEGNQQQASRLFLDAVKESDEPGKYTAVFEAFTEVGSELIVKALKGETPNDTWHTERKAMIDIFSQNIEDKLKLDVILPHLKELFFEEDYEAIDSQLAAGKTRCAIRLMLLFMHRKKQDWYLAFMNALLKNDHELLVQHIDPDFYKKKVDEAGGIKKSNQEKQVDVQSAQQLGRAGHVKTSDGVTKIVLNRPKAPLPVIQSKKRSSLKDHPRDKQAEETSSLINLINSKQKDSAEKLVSGLPPGQAAENLPSLSTVDENYPEVLAASRHSTESTCDCRCCARTFAEVQYLRSQIQSVSSQLSEVQSLRSDIADMKDFLRFIIGNQKK</sequence>
<dbReference type="InterPro" id="IPR031964">
    <property type="entry name" value="CARD_dom"/>
</dbReference>
<dbReference type="GO" id="GO:0005737">
    <property type="term" value="C:cytoplasm"/>
    <property type="evidence" value="ECO:0007669"/>
    <property type="project" value="UniProtKB-ARBA"/>
</dbReference>
<dbReference type="InterPro" id="IPR011029">
    <property type="entry name" value="DEATH-like_dom_sf"/>
</dbReference>
<dbReference type="Proteomes" id="UP000245119">
    <property type="component" value="Linkage Group LG12"/>
</dbReference>
<dbReference type="GO" id="GO:0045087">
    <property type="term" value="P:innate immune response"/>
    <property type="evidence" value="ECO:0007669"/>
    <property type="project" value="UniProtKB-KW"/>
</dbReference>
<comment type="caution">
    <text evidence="8">The sequence shown here is derived from an EMBL/GenBank/DDBJ whole genome shotgun (WGS) entry which is preliminary data.</text>
</comment>
<dbReference type="OrthoDB" id="6089164at2759"/>